<reference evidence="12 13" key="1">
    <citation type="submission" date="2019-10" db="EMBL/GenBank/DDBJ databases">
        <title>Georgenia wutianyii sp. nov. and Georgenia yuyongxinii sp. nov. isolated from plateau pika (Ochotona curzoniae) in the Qinghai-Tibet plateau of China.</title>
        <authorList>
            <person name="Tian Z."/>
        </authorList>
    </citation>
    <scope>NUCLEOTIDE SEQUENCE [LARGE SCALE GENOMIC DNA]</scope>
    <source>
        <strain evidence="12 13">JCM 19765</strain>
    </source>
</reference>
<evidence type="ECO:0000256" key="3">
    <source>
        <dbReference type="ARBA" id="ARBA00022692"/>
    </source>
</evidence>
<evidence type="ECO:0000256" key="5">
    <source>
        <dbReference type="ARBA" id="ARBA00023136"/>
    </source>
</evidence>
<keyword evidence="2 10" id="KW-1003">Cell membrane</keyword>
<organism evidence="12 13">
    <name type="scientific">Georgenia subflava</name>
    <dbReference type="NCBI Taxonomy" id="1622177"/>
    <lineage>
        <taxon>Bacteria</taxon>
        <taxon>Bacillati</taxon>
        <taxon>Actinomycetota</taxon>
        <taxon>Actinomycetes</taxon>
        <taxon>Micrococcales</taxon>
        <taxon>Bogoriellaceae</taxon>
        <taxon>Georgenia</taxon>
    </lineage>
</organism>
<evidence type="ECO:0000313" key="12">
    <source>
        <dbReference type="EMBL" id="MPV36595.1"/>
    </source>
</evidence>
<dbReference type="EMBL" id="WHPC01000015">
    <property type="protein sequence ID" value="MPV36595.1"/>
    <property type="molecule type" value="Genomic_DNA"/>
</dbReference>
<dbReference type="GO" id="GO:0005886">
    <property type="term" value="C:plasma membrane"/>
    <property type="evidence" value="ECO:0007669"/>
    <property type="project" value="UniProtKB-SubCell"/>
</dbReference>
<comment type="subcellular location">
    <subcellularLocation>
        <location evidence="1 10">Cell membrane</location>
        <topology evidence="1 10">Multi-pass membrane protein</topology>
    </subcellularLocation>
</comment>
<feature type="binding site" evidence="10">
    <location>
        <position position="98"/>
    </location>
    <ligand>
        <name>Na(+)</name>
        <dbReference type="ChEBI" id="CHEBI:29101"/>
        <note>structural</note>
    </ligand>
</feature>
<keyword evidence="3 10" id="KW-0812">Transmembrane</keyword>
<dbReference type="RefSeq" id="WP_152194192.1">
    <property type="nucleotide sequence ID" value="NZ_VUKD01000001.1"/>
</dbReference>
<evidence type="ECO:0000256" key="6">
    <source>
        <dbReference type="ARBA" id="ARBA00023303"/>
    </source>
</evidence>
<keyword evidence="10" id="KW-0915">Sodium</keyword>
<evidence type="ECO:0000256" key="8">
    <source>
        <dbReference type="ARBA" id="ARBA00035585"/>
    </source>
</evidence>
<dbReference type="Pfam" id="PF02537">
    <property type="entry name" value="CRCB"/>
    <property type="match status" value="1"/>
</dbReference>
<evidence type="ECO:0000313" key="13">
    <source>
        <dbReference type="Proteomes" id="UP000437709"/>
    </source>
</evidence>
<evidence type="ECO:0000256" key="7">
    <source>
        <dbReference type="ARBA" id="ARBA00035120"/>
    </source>
</evidence>
<comment type="caution">
    <text evidence="12">The sequence shown here is derived from an EMBL/GenBank/DDBJ whole genome shotgun (WGS) entry which is preliminary data.</text>
</comment>
<dbReference type="AlphaFoldDB" id="A0A6N7EJ56"/>
<feature type="compositionally biased region" description="Basic and acidic residues" evidence="11">
    <location>
        <begin position="166"/>
        <end position="175"/>
    </location>
</feature>
<evidence type="ECO:0000256" key="11">
    <source>
        <dbReference type="SAM" id="MobiDB-lite"/>
    </source>
</evidence>
<keyword evidence="6 10" id="KW-0407">Ion channel</keyword>
<feature type="transmembrane region" description="Helical" evidence="10">
    <location>
        <begin position="49"/>
        <end position="72"/>
    </location>
</feature>
<feature type="region of interest" description="Disordered" evidence="11">
    <location>
        <begin position="148"/>
        <end position="198"/>
    </location>
</feature>
<keyword evidence="13" id="KW-1185">Reference proteome</keyword>
<dbReference type="GO" id="GO:0062054">
    <property type="term" value="F:fluoride channel activity"/>
    <property type="evidence" value="ECO:0007669"/>
    <property type="project" value="UniProtKB-UniRule"/>
</dbReference>
<feature type="compositionally biased region" description="Gly residues" evidence="11">
    <location>
        <begin position="148"/>
        <end position="157"/>
    </location>
</feature>
<feature type="binding site" evidence="10">
    <location>
        <position position="95"/>
    </location>
    <ligand>
        <name>Na(+)</name>
        <dbReference type="ChEBI" id="CHEBI:29101"/>
        <note>structural</note>
    </ligand>
</feature>
<keyword evidence="4 10" id="KW-1133">Transmembrane helix</keyword>
<comment type="function">
    <text evidence="9 10">Fluoride-specific ion channel. Important for reducing fluoride concentration in the cell, thus reducing its toxicity.</text>
</comment>
<gene>
    <name evidence="10" type="primary">fluC</name>
    <name evidence="10" type="synonym">crcB</name>
    <name evidence="12" type="ORF">GB881_05920</name>
</gene>
<dbReference type="GO" id="GO:0140114">
    <property type="term" value="P:cellular detoxification of fluoride"/>
    <property type="evidence" value="ECO:0007669"/>
    <property type="project" value="UniProtKB-UniRule"/>
</dbReference>
<dbReference type="InterPro" id="IPR003691">
    <property type="entry name" value="FluC"/>
</dbReference>
<comment type="activity regulation">
    <text evidence="10">Na(+) is not transported, but it plays an essential structural role and its presence is essential for fluoride channel function.</text>
</comment>
<keyword evidence="5 10" id="KW-0472">Membrane</keyword>
<protein>
    <recommendedName>
        <fullName evidence="10">Fluoride-specific ion channel FluC</fullName>
    </recommendedName>
</protein>
<feature type="transmembrane region" description="Helical" evidence="10">
    <location>
        <begin position="119"/>
        <end position="139"/>
    </location>
</feature>
<evidence type="ECO:0000256" key="10">
    <source>
        <dbReference type="HAMAP-Rule" id="MF_00454"/>
    </source>
</evidence>
<evidence type="ECO:0000256" key="4">
    <source>
        <dbReference type="ARBA" id="ARBA00022989"/>
    </source>
</evidence>
<proteinExistence type="inferred from homology"/>
<dbReference type="GO" id="GO:0046872">
    <property type="term" value="F:metal ion binding"/>
    <property type="evidence" value="ECO:0007669"/>
    <property type="project" value="UniProtKB-KW"/>
</dbReference>
<evidence type="ECO:0000256" key="1">
    <source>
        <dbReference type="ARBA" id="ARBA00004651"/>
    </source>
</evidence>
<sequence>MTAATHDGAADRHPPAYLRPGSWAAVGIGGTLGTLARHGVDTLAGAADALTWSTAAVNLLGAFLLGLVLEIGTRRATGHRAREVALLLAGTGFLGAFTTYSTFAVQIVTLLERDARAALGYGVGLVLCGLLAAGCGVLLGTRLRRGRSGPGVTGGTSGPPAAGRPLDPHAADRRVGPHTTVTPDPRATDGPADDGARR</sequence>
<keyword evidence="10" id="KW-0813">Transport</keyword>
<feature type="transmembrane region" description="Helical" evidence="10">
    <location>
        <begin position="84"/>
        <end position="107"/>
    </location>
</feature>
<accession>A0A6N7EJ56</accession>
<name>A0A6N7EJ56_9MICO</name>
<keyword evidence="10" id="KW-0406">Ion transport</keyword>
<comment type="catalytic activity">
    <reaction evidence="8">
        <text>fluoride(in) = fluoride(out)</text>
        <dbReference type="Rhea" id="RHEA:76159"/>
        <dbReference type="ChEBI" id="CHEBI:17051"/>
    </reaction>
    <physiologicalReaction direction="left-to-right" evidence="8">
        <dbReference type="Rhea" id="RHEA:76160"/>
    </physiologicalReaction>
</comment>
<dbReference type="OrthoDB" id="5148600at2"/>
<evidence type="ECO:0000256" key="2">
    <source>
        <dbReference type="ARBA" id="ARBA00022475"/>
    </source>
</evidence>
<evidence type="ECO:0000256" key="9">
    <source>
        <dbReference type="ARBA" id="ARBA00049940"/>
    </source>
</evidence>
<dbReference type="HAMAP" id="MF_00454">
    <property type="entry name" value="FluC"/>
    <property type="match status" value="1"/>
</dbReference>
<keyword evidence="10" id="KW-0479">Metal-binding</keyword>
<dbReference type="PANTHER" id="PTHR28259:SF1">
    <property type="entry name" value="FLUORIDE EXPORT PROTEIN 1-RELATED"/>
    <property type="match status" value="1"/>
</dbReference>
<comment type="similarity">
    <text evidence="7 10">Belongs to the fluoride channel Fluc/FEX (TC 1.A.43) family.</text>
</comment>
<dbReference type="Proteomes" id="UP000437709">
    <property type="component" value="Unassembled WGS sequence"/>
</dbReference>
<dbReference type="PANTHER" id="PTHR28259">
    <property type="entry name" value="FLUORIDE EXPORT PROTEIN 1-RELATED"/>
    <property type="match status" value="1"/>
</dbReference>